<dbReference type="SUPFAM" id="SSF52777">
    <property type="entry name" value="CoA-dependent acyltransferases"/>
    <property type="match status" value="1"/>
</dbReference>
<dbReference type="Gene3D" id="3.30.559.10">
    <property type="entry name" value="Chloramphenicol acetyltransferase-like domain"/>
    <property type="match status" value="1"/>
</dbReference>
<sequence>MLQLPITELDVRPGRVLTWRLGDAPERRTPGVVSYNQEDQLATVRALREAADPAVAPESLACQPVITFEIRRPPDPRALEAALLHFVRRHDALRSSFRPGTAGAAGGATCEVTDARDAVLDYRDLGRPDSPAALRTVLDALFKEIDVLAGRLFVLAAVVREGSATVYLAFDHSVYDGLSAAVAVHDVATAYAAYARGAEPDLPPAESHVSFSRDQRRRMATLHAGDGRLEYWKQCMT</sequence>
<evidence type="ECO:0000313" key="2">
    <source>
        <dbReference type="EMBL" id="KOG85871.1"/>
    </source>
</evidence>
<dbReference type="Pfam" id="PF00668">
    <property type="entry name" value="Condensation"/>
    <property type="match status" value="1"/>
</dbReference>
<gene>
    <name evidence="2" type="ORF">ADK38_34245</name>
</gene>
<keyword evidence="3" id="KW-1185">Reference proteome</keyword>
<reference evidence="2 3" key="1">
    <citation type="submission" date="2015-07" db="EMBL/GenBank/DDBJ databases">
        <authorList>
            <person name="Ju K.-S."/>
            <person name="Doroghazi J.R."/>
            <person name="Metcalf W.W."/>
        </authorList>
    </citation>
    <scope>NUCLEOTIDE SEQUENCE [LARGE SCALE GENOMIC DNA]</scope>
    <source>
        <strain evidence="2 3">NRRL B-3589</strain>
    </source>
</reference>
<dbReference type="InterPro" id="IPR023213">
    <property type="entry name" value="CAT-like_dom_sf"/>
</dbReference>
<feature type="non-terminal residue" evidence="2">
    <location>
        <position position="237"/>
    </location>
</feature>
<dbReference type="InterPro" id="IPR001242">
    <property type="entry name" value="Condensation_dom"/>
</dbReference>
<protein>
    <recommendedName>
        <fullName evidence="1">Condensation domain-containing protein</fullName>
    </recommendedName>
</protein>
<organism evidence="2 3">
    <name type="scientific">Streptomyces varsoviensis</name>
    <dbReference type="NCBI Taxonomy" id="67373"/>
    <lineage>
        <taxon>Bacteria</taxon>
        <taxon>Bacillati</taxon>
        <taxon>Actinomycetota</taxon>
        <taxon>Actinomycetes</taxon>
        <taxon>Kitasatosporales</taxon>
        <taxon>Streptomycetaceae</taxon>
        <taxon>Streptomyces</taxon>
    </lineage>
</organism>
<dbReference type="EMBL" id="LGUT01003154">
    <property type="protein sequence ID" value="KOG85871.1"/>
    <property type="molecule type" value="Genomic_DNA"/>
</dbReference>
<evidence type="ECO:0000313" key="3">
    <source>
        <dbReference type="Proteomes" id="UP000037020"/>
    </source>
</evidence>
<name>A0ABR5IY68_9ACTN</name>
<accession>A0ABR5IY68</accession>
<evidence type="ECO:0000259" key="1">
    <source>
        <dbReference type="Pfam" id="PF00668"/>
    </source>
</evidence>
<feature type="domain" description="Condensation" evidence="1">
    <location>
        <begin position="61"/>
        <end position="236"/>
    </location>
</feature>
<dbReference type="Proteomes" id="UP000037020">
    <property type="component" value="Unassembled WGS sequence"/>
</dbReference>
<comment type="caution">
    <text evidence="2">The sequence shown here is derived from an EMBL/GenBank/DDBJ whole genome shotgun (WGS) entry which is preliminary data.</text>
</comment>
<proteinExistence type="predicted"/>